<feature type="repeat" description="TPR" evidence="1">
    <location>
        <begin position="439"/>
        <end position="472"/>
    </location>
</feature>
<accession>A0ABM9P712</accession>
<feature type="domain" description="Beta-lactamase-related" evidence="3">
    <location>
        <begin position="34"/>
        <end position="345"/>
    </location>
</feature>
<dbReference type="EMBL" id="CAXJIO010000004">
    <property type="protein sequence ID" value="CAL2101369.1"/>
    <property type="molecule type" value="Genomic_DNA"/>
</dbReference>
<dbReference type="PANTHER" id="PTHR46825">
    <property type="entry name" value="D-ALANYL-D-ALANINE-CARBOXYPEPTIDASE/ENDOPEPTIDASE AMPH"/>
    <property type="match status" value="1"/>
</dbReference>
<dbReference type="Proteomes" id="UP001497527">
    <property type="component" value="Unassembled WGS sequence"/>
</dbReference>
<evidence type="ECO:0000256" key="2">
    <source>
        <dbReference type="SAM" id="SignalP"/>
    </source>
</evidence>
<dbReference type="InterPro" id="IPR001466">
    <property type="entry name" value="Beta-lactam-related"/>
</dbReference>
<dbReference type="InterPro" id="IPR012338">
    <property type="entry name" value="Beta-lactam/transpept-like"/>
</dbReference>
<dbReference type="InterPro" id="IPR050491">
    <property type="entry name" value="AmpC-like"/>
</dbReference>
<dbReference type="Gene3D" id="1.25.40.10">
    <property type="entry name" value="Tetratricopeptide repeat domain"/>
    <property type="match status" value="1"/>
</dbReference>
<dbReference type="PANTHER" id="PTHR46825:SF9">
    <property type="entry name" value="BETA-LACTAMASE-RELATED DOMAIN-CONTAINING PROTEIN"/>
    <property type="match status" value="1"/>
</dbReference>
<dbReference type="SUPFAM" id="SSF81901">
    <property type="entry name" value="HCP-like"/>
    <property type="match status" value="1"/>
</dbReference>
<keyword evidence="4" id="KW-0645">Protease</keyword>
<evidence type="ECO:0000313" key="4">
    <source>
        <dbReference type="EMBL" id="CAL2101369.1"/>
    </source>
</evidence>
<organism evidence="4 5">
    <name type="scientific">Tenacibaculum polynesiense</name>
    <dbReference type="NCBI Taxonomy" id="3137857"/>
    <lineage>
        <taxon>Bacteria</taxon>
        <taxon>Pseudomonadati</taxon>
        <taxon>Bacteroidota</taxon>
        <taxon>Flavobacteriia</taxon>
        <taxon>Flavobacteriales</taxon>
        <taxon>Flavobacteriaceae</taxon>
        <taxon>Tenacibaculum</taxon>
    </lineage>
</organism>
<dbReference type="InterPro" id="IPR019734">
    <property type="entry name" value="TPR_rpt"/>
</dbReference>
<name>A0ABM9P712_9FLAO</name>
<dbReference type="InterPro" id="IPR011990">
    <property type="entry name" value="TPR-like_helical_dom_sf"/>
</dbReference>
<keyword evidence="1" id="KW-0802">TPR repeat</keyword>
<gene>
    <name evidence="4" type="ORF">T190423A01A_130049</name>
</gene>
<evidence type="ECO:0000259" key="3">
    <source>
        <dbReference type="Pfam" id="PF00144"/>
    </source>
</evidence>
<evidence type="ECO:0000256" key="1">
    <source>
        <dbReference type="PROSITE-ProRule" id="PRU00339"/>
    </source>
</evidence>
<keyword evidence="2" id="KW-0732">Signal</keyword>
<feature type="chain" id="PRO_5045154239" evidence="2">
    <location>
        <begin position="17"/>
        <end position="483"/>
    </location>
</feature>
<reference evidence="4 5" key="1">
    <citation type="submission" date="2024-05" db="EMBL/GenBank/DDBJ databases">
        <authorList>
            <person name="Duchaud E."/>
        </authorList>
    </citation>
    <scope>NUCLEOTIDE SEQUENCE [LARGE SCALE GENOMIC DNA]</scope>
    <source>
        <strain evidence="4">Ena-SAMPLE-TAB-13-05-2024-13:56:06:370-140308</strain>
    </source>
</reference>
<proteinExistence type="predicted"/>
<protein>
    <submittedName>
        <fullName evidence="4">D-alanyl-D-alanine carboxypeptidase</fullName>
        <ecNumber evidence="4">3.4.16.4</ecNumber>
    </submittedName>
</protein>
<keyword evidence="4" id="KW-0378">Hydrolase</keyword>
<dbReference type="SUPFAM" id="SSF56601">
    <property type="entry name" value="beta-lactamase/transpeptidase-like"/>
    <property type="match status" value="1"/>
</dbReference>
<dbReference type="EC" id="3.4.16.4" evidence="4"/>
<keyword evidence="4" id="KW-0121">Carboxypeptidase</keyword>
<evidence type="ECO:0000313" key="5">
    <source>
        <dbReference type="Proteomes" id="UP001497527"/>
    </source>
</evidence>
<comment type="caution">
    <text evidence="4">The sequence shown here is derived from an EMBL/GenBank/DDBJ whole genome shotgun (WGS) entry which is preliminary data.</text>
</comment>
<keyword evidence="5" id="KW-1185">Reference proteome</keyword>
<dbReference type="PROSITE" id="PS50005">
    <property type="entry name" value="TPR"/>
    <property type="match status" value="1"/>
</dbReference>
<dbReference type="Pfam" id="PF00144">
    <property type="entry name" value="Beta-lactamase"/>
    <property type="match status" value="1"/>
</dbReference>
<feature type="signal peptide" evidence="2">
    <location>
        <begin position="1"/>
        <end position="16"/>
    </location>
</feature>
<dbReference type="Gene3D" id="3.40.710.10">
    <property type="entry name" value="DD-peptidase/beta-lactamase superfamily"/>
    <property type="match status" value="1"/>
</dbReference>
<dbReference type="RefSeq" id="WP_348714133.1">
    <property type="nucleotide sequence ID" value="NZ_CAXJIO010000004.1"/>
</dbReference>
<dbReference type="GO" id="GO:0009002">
    <property type="term" value="F:serine-type D-Ala-D-Ala carboxypeptidase activity"/>
    <property type="evidence" value="ECO:0007669"/>
    <property type="project" value="UniProtKB-EC"/>
</dbReference>
<sequence length="483" mass="54717">MKKTLFILFVYTLLQAGVITTNVQNSPLYTKIDNYLTAGVENGFSGAIAVVKNGETIINKGYGFANKDTQTLNNPNTIFDIGSNTKQFTATAILKLAELGKLQLTDSIATYFKNVPADKQGITIHQLLSHSAGFVDAIGRDFTKISQEEFFTKLFATKLQFEPGTKYAYSNTGYSILGRIIEITSGQPYEIFLKEQLFLPAGMHQTGYLLPKWNKTQISRSYNRGILESDSPILRYQKDKGLNWHLKANGGINATQNDMIRWYEALKTNKILSKASTQKLMTPHISYTRGKYQFGYTYGWGHRILENKMLRLSHNGSNGAYSHTIIWFPNEDIYISYATNANSGMVEYLAYDITKMILDNNYTPEPIKNNIYAFVMDYVKKHPTQASNNLINSLKEQYADEFNARPLNTIGNLLLQKNEHIDWVVELFKQNVILHPKDGNLWDSLGDGYKANKQTKKAIESYKKAIELGYKDAQKKLTALQAN</sequence>